<evidence type="ECO:0000256" key="1">
    <source>
        <dbReference type="SAM" id="MobiDB-lite"/>
    </source>
</evidence>
<name>A0A8I1KKE4_9HYPH</name>
<organism evidence="2 3">
    <name type="scientific">Rhodomicrobium udaipurense</name>
    <dbReference type="NCBI Taxonomy" id="1202716"/>
    <lineage>
        <taxon>Bacteria</taxon>
        <taxon>Pseudomonadati</taxon>
        <taxon>Pseudomonadota</taxon>
        <taxon>Alphaproteobacteria</taxon>
        <taxon>Hyphomicrobiales</taxon>
        <taxon>Hyphomicrobiaceae</taxon>
        <taxon>Rhodomicrobium</taxon>
    </lineage>
</organism>
<dbReference type="AlphaFoldDB" id="A0A8I1KKE4"/>
<evidence type="ECO:0008006" key="4">
    <source>
        <dbReference type="Google" id="ProtNLM"/>
    </source>
</evidence>
<dbReference type="RefSeq" id="WP_155955177.1">
    <property type="nucleotide sequence ID" value="NZ_JAEMUK010000082.1"/>
</dbReference>
<feature type="region of interest" description="Disordered" evidence="1">
    <location>
        <begin position="109"/>
        <end position="128"/>
    </location>
</feature>
<dbReference type="Proteomes" id="UP000623250">
    <property type="component" value="Unassembled WGS sequence"/>
</dbReference>
<evidence type="ECO:0000313" key="3">
    <source>
        <dbReference type="Proteomes" id="UP000623250"/>
    </source>
</evidence>
<protein>
    <recommendedName>
        <fullName evidence="4">Resolvase HTH domain-containing protein</fullName>
    </recommendedName>
</protein>
<proteinExistence type="predicted"/>
<reference evidence="2 3" key="1">
    <citation type="submission" date="2020-12" db="EMBL/GenBank/DDBJ databases">
        <title>Revised draft genomes of Rhodomicrobium vannielii ATCC 17100 and Rhodomicrobium udaipurense JA643.</title>
        <authorList>
            <person name="Conners E.M."/>
            <person name="Davenport E.J."/>
            <person name="Bose A."/>
        </authorList>
    </citation>
    <scope>NUCLEOTIDE SEQUENCE [LARGE SCALE GENOMIC DNA]</scope>
    <source>
        <strain evidence="2 3">JA643</strain>
    </source>
</reference>
<comment type="caution">
    <text evidence="2">The sequence shown here is derived from an EMBL/GenBank/DDBJ whole genome shotgun (WGS) entry which is preliminary data.</text>
</comment>
<dbReference type="Gene3D" id="1.10.10.60">
    <property type="entry name" value="Homeodomain-like"/>
    <property type="match status" value="1"/>
</dbReference>
<sequence length="161" mass="18175">MGTDLEVLRPRGRGRPTLYNAAYCDRVLELAAEGCCKAEIAAALHVSVKTLTAWTKAHEEFRDAMTRAKELEYAWWLAAGRKGQFMRTWNASGWALQMRNRFRKRFRDKLPPLREENPEDSVNAEQLRDEMERKLSRIADAGAEGGIPLATDAKGAEKPAV</sequence>
<gene>
    <name evidence="2" type="ORF">JDN41_15065</name>
</gene>
<keyword evidence="3" id="KW-1185">Reference proteome</keyword>
<accession>A0A8I1KKE4</accession>
<evidence type="ECO:0000313" key="2">
    <source>
        <dbReference type="EMBL" id="MBJ7544872.1"/>
    </source>
</evidence>
<dbReference type="EMBL" id="JAEMUK010000082">
    <property type="protein sequence ID" value="MBJ7544872.1"/>
    <property type="molecule type" value="Genomic_DNA"/>
</dbReference>